<evidence type="ECO:0000256" key="10">
    <source>
        <dbReference type="ARBA" id="ARBA00023242"/>
    </source>
</evidence>
<keyword evidence="6" id="KW-0227">DNA damage</keyword>
<dbReference type="Gene3D" id="3.60.10.10">
    <property type="entry name" value="Endonuclease/exonuclease/phosphatase"/>
    <property type="match status" value="1"/>
</dbReference>
<evidence type="ECO:0000256" key="1">
    <source>
        <dbReference type="ARBA" id="ARBA00001936"/>
    </source>
</evidence>
<sequence>MRMRYQEVTPHISGIFQRSRWWKEYPYGFISQQSEHNATRQFFCMLRSKLPLRNEEIPRRGDRSSVLIDGLAVQASHPNMGERRYVGFPRDGINLLTCCLTGPTRANIRGVERRLEAVGMLNHEFLNGRSDNVIVGGDMNWDEDLDGPFPFTPENGWVDAWTTALRMTEPGWTIDTKANPMLQLQHGNKPVQKRPDRFLCKLKHFTLESIEMIGRDEIRGVDYYEDSGRRLEELRSSHHFGLVLTISGCATFGAA</sequence>
<evidence type="ECO:0000256" key="2">
    <source>
        <dbReference type="ARBA" id="ARBA00001946"/>
    </source>
</evidence>
<dbReference type="PANTHER" id="PTHR15822">
    <property type="entry name" value="TRAF AND TNF RECEPTOR-ASSOCIATED PROTEIN"/>
    <property type="match status" value="1"/>
</dbReference>
<dbReference type="OrthoDB" id="686169at2759"/>
<feature type="non-terminal residue" evidence="11">
    <location>
        <position position="255"/>
    </location>
</feature>
<dbReference type="EMBL" id="RWGY01000004">
    <property type="protein sequence ID" value="TVU48636.1"/>
    <property type="molecule type" value="Genomic_DNA"/>
</dbReference>
<proteinExistence type="predicted"/>
<evidence type="ECO:0000256" key="9">
    <source>
        <dbReference type="ARBA" id="ARBA00023204"/>
    </source>
</evidence>
<evidence type="ECO:0000313" key="11">
    <source>
        <dbReference type="EMBL" id="TVU48636.1"/>
    </source>
</evidence>
<comment type="cofactor">
    <cofactor evidence="1">
        <name>Mn(2+)</name>
        <dbReference type="ChEBI" id="CHEBI:29035"/>
    </cofactor>
</comment>
<dbReference type="PANTHER" id="PTHR15822:SF4">
    <property type="entry name" value="TYROSYL-DNA PHOSPHODIESTERASE 2"/>
    <property type="match status" value="1"/>
</dbReference>
<dbReference type="GO" id="GO:0005634">
    <property type="term" value="C:nucleus"/>
    <property type="evidence" value="ECO:0007669"/>
    <property type="project" value="UniProtKB-SubCell"/>
</dbReference>
<keyword evidence="12" id="KW-1185">Reference proteome</keyword>
<dbReference type="InterPro" id="IPR036691">
    <property type="entry name" value="Endo/exonu/phosph_ase_sf"/>
</dbReference>
<evidence type="ECO:0000256" key="4">
    <source>
        <dbReference type="ARBA" id="ARBA00022722"/>
    </source>
</evidence>
<evidence type="ECO:0000313" key="12">
    <source>
        <dbReference type="Proteomes" id="UP000324897"/>
    </source>
</evidence>
<keyword evidence="4" id="KW-0540">Nuclease</keyword>
<dbReference type="Gramene" id="TVU48636">
    <property type="protein sequence ID" value="TVU48636"/>
    <property type="gene ID" value="EJB05_08277"/>
</dbReference>
<comment type="subcellular location">
    <subcellularLocation>
        <location evidence="3">Nucleus</location>
    </subcellularLocation>
</comment>
<organism evidence="11 12">
    <name type="scientific">Eragrostis curvula</name>
    <name type="common">weeping love grass</name>
    <dbReference type="NCBI Taxonomy" id="38414"/>
    <lineage>
        <taxon>Eukaryota</taxon>
        <taxon>Viridiplantae</taxon>
        <taxon>Streptophyta</taxon>
        <taxon>Embryophyta</taxon>
        <taxon>Tracheophyta</taxon>
        <taxon>Spermatophyta</taxon>
        <taxon>Magnoliopsida</taxon>
        <taxon>Liliopsida</taxon>
        <taxon>Poales</taxon>
        <taxon>Poaceae</taxon>
        <taxon>PACMAD clade</taxon>
        <taxon>Chloridoideae</taxon>
        <taxon>Eragrostideae</taxon>
        <taxon>Eragrostidinae</taxon>
        <taxon>Eragrostis</taxon>
    </lineage>
</organism>
<protein>
    <recommendedName>
        <fullName evidence="13">Endonuclease/exonuclease/phosphatase domain-containing protein</fullName>
    </recommendedName>
</protein>
<keyword evidence="5" id="KW-0479">Metal-binding</keyword>
<dbReference type="GO" id="GO:0006302">
    <property type="term" value="P:double-strand break repair"/>
    <property type="evidence" value="ECO:0007669"/>
    <property type="project" value="TreeGrafter"/>
</dbReference>
<dbReference type="GO" id="GO:0070260">
    <property type="term" value="F:5'-tyrosyl-DNA phosphodiesterase activity"/>
    <property type="evidence" value="ECO:0007669"/>
    <property type="project" value="TreeGrafter"/>
</dbReference>
<evidence type="ECO:0008006" key="13">
    <source>
        <dbReference type="Google" id="ProtNLM"/>
    </source>
</evidence>
<dbReference type="InterPro" id="IPR051547">
    <property type="entry name" value="TDP2-like"/>
</dbReference>
<evidence type="ECO:0000256" key="8">
    <source>
        <dbReference type="ARBA" id="ARBA00022842"/>
    </source>
</evidence>
<evidence type="ECO:0000256" key="3">
    <source>
        <dbReference type="ARBA" id="ARBA00004123"/>
    </source>
</evidence>
<dbReference type="Proteomes" id="UP000324897">
    <property type="component" value="Chromosome 5"/>
</dbReference>
<keyword evidence="10" id="KW-0539">Nucleus</keyword>
<dbReference type="GO" id="GO:0046872">
    <property type="term" value="F:metal ion binding"/>
    <property type="evidence" value="ECO:0007669"/>
    <property type="project" value="UniProtKB-KW"/>
</dbReference>
<dbReference type="GO" id="GO:0003697">
    <property type="term" value="F:single-stranded DNA binding"/>
    <property type="evidence" value="ECO:0007669"/>
    <property type="project" value="TreeGrafter"/>
</dbReference>
<dbReference type="GO" id="GO:0004518">
    <property type="term" value="F:nuclease activity"/>
    <property type="evidence" value="ECO:0007669"/>
    <property type="project" value="UniProtKB-KW"/>
</dbReference>
<reference evidence="11 12" key="1">
    <citation type="journal article" date="2019" name="Sci. Rep.">
        <title>A high-quality genome of Eragrostis curvula grass provides insights into Poaceae evolution and supports new strategies to enhance forage quality.</title>
        <authorList>
            <person name="Carballo J."/>
            <person name="Santos B.A.C.M."/>
            <person name="Zappacosta D."/>
            <person name="Garbus I."/>
            <person name="Selva J.P."/>
            <person name="Gallo C.A."/>
            <person name="Diaz A."/>
            <person name="Albertini E."/>
            <person name="Caccamo M."/>
            <person name="Echenique V."/>
        </authorList>
    </citation>
    <scope>NUCLEOTIDE SEQUENCE [LARGE SCALE GENOMIC DNA]</scope>
    <source>
        <strain evidence="12">cv. Victoria</strain>
        <tissue evidence="11">Leaf</tissue>
    </source>
</reference>
<evidence type="ECO:0000256" key="7">
    <source>
        <dbReference type="ARBA" id="ARBA00022801"/>
    </source>
</evidence>
<keyword evidence="9" id="KW-0234">DNA repair</keyword>
<gene>
    <name evidence="11" type="ORF">EJB05_08277</name>
</gene>
<feature type="non-terminal residue" evidence="11">
    <location>
        <position position="1"/>
    </location>
</feature>
<dbReference type="SUPFAM" id="SSF56219">
    <property type="entry name" value="DNase I-like"/>
    <property type="match status" value="1"/>
</dbReference>
<accession>A0A5J9WL39</accession>
<name>A0A5J9WL39_9POAL</name>
<keyword evidence="8" id="KW-0460">Magnesium</keyword>
<evidence type="ECO:0000256" key="6">
    <source>
        <dbReference type="ARBA" id="ARBA00022763"/>
    </source>
</evidence>
<dbReference type="AlphaFoldDB" id="A0A5J9WL39"/>
<comment type="caution">
    <text evidence="11">The sequence shown here is derived from an EMBL/GenBank/DDBJ whole genome shotgun (WGS) entry which is preliminary data.</text>
</comment>
<keyword evidence="7" id="KW-0378">Hydrolase</keyword>
<evidence type="ECO:0000256" key="5">
    <source>
        <dbReference type="ARBA" id="ARBA00022723"/>
    </source>
</evidence>
<dbReference type="GO" id="GO:0005737">
    <property type="term" value="C:cytoplasm"/>
    <property type="evidence" value="ECO:0007669"/>
    <property type="project" value="TreeGrafter"/>
</dbReference>
<comment type="cofactor">
    <cofactor evidence="2">
        <name>Mg(2+)</name>
        <dbReference type="ChEBI" id="CHEBI:18420"/>
    </cofactor>
</comment>